<evidence type="ECO:0000259" key="16">
    <source>
        <dbReference type="SMART" id="SM00965"/>
    </source>
</evidence>
<dbReference type="Pfam" id="PF07660">
    <property type="entry name" value="STN"/>
    <property type="match status" value="1"/>
</dbReference>
<dbReference type="InterPro" id="IPR000531">
    <property type="entry name" value="Beta-barrel_TonB"/>
</dbReference>
<evidence type="ECO:0000256" key="12">
    <source>
        <dbReference type="PROSITE-ProRule" id="PRU01360"/>
    </source>
</evidence>
<dbReference type="NCBIfam" id="TIGR01783">
    <property type="entry name" value="TonB-siderophor"/>
    <property type="match status" value="1"/>
</dbReference>
<evidence type="ECO:0000256" key="8">
    <source>
        <dbReference type="ARBA" id="ARBA00023077"/>
    </source>
</evidence>
<comment type="caution">
    <text evidence="17">The sequence shown here is derived from an EMBL/GenBank/DDBJ whole genome shotgun (WGS) entry which is preliminary data.</text>
</comment>
<dbReference type="GO" id="GO:0038023">
    <property type="term" value="F:signaling receptor activity"/>
    <property type="evidence" value="ECO:0007669"/>
    <property type="project" value="InterPro"/>
</dbReference>
<dbReference type="Gene3D" id="2.40.170.20">
    <property type="entry name" value="TonB-dependent receptor, beta-barrel domain"/>
    <property type="match status" value="1"/>
</dbReference>
<evidence type="ECO:0000256" key="15">
    <source>
        <dbReference type="SAM" id="SignalP"/>
    </source>
</evidence>
<keyword evidence="8 13" id="KW-0798">TonB box</keyword>
<dbReference type="GO" id="GO:0015891">
    <property type="term" value="P:siderophore transport"/>
    <property type="evidence" value="ECO:0007669"/>
    <property type="project" value="InterPro"/>
</dbReference>
<evidence type="ECO:0000256" key="2">
    <source>
        <dbReference type="ARBA" id="ARBA00009810"/>
    </source>
</evidence>
<evidence type="ECO:0000256" key="9">
    <source>
        <dbReference type="ARBA" id="ARBA00023136"/>
    </source>
</evidence>
<keyword evidence="11 12" id="KW-0998">Cell outer membrane</keyword>
<evidence type="ECO:0000256" key="1">
    <source>
        <dbReference type="ARBA" id="ARBA00004571"/>
    </source>
</evidence>
<keyword evidence="3 12" id="KW-0813">Transport</keyword>
<dbReference type="PANTHER" id="PTHR32552:SF74">
    <property type="entry name" value="HYDROXAMATE SIDEROPHORE RECEPTOR FHUE"/>
    <property type="match status" value="1"/>
</dbReference>
<proteinExistence type="inferred from homology"/>
<keyword evidence="18" id="KW-1185">Reference proteome</keyword>
<evidence type="ECO:0000256" key="11">
    <source>
        <dbReference type="ARBA" id="ARBA00023237"/>
    </source>
</evidence>
<dbReference type="CDD" id="cd01347">
    <property type="entry name" value="ligand_gated_channel"/>
    <property type="match status" value="1"/>
</dbReference>
<dbReference type="InterPro" id="IPR011662">
    <property type="entry name" value="Secretin/TonB_short_N"/>
</dbReference>
<dbReference type="GO" id="GO:0015344">
    <property type="term" value="F:siderophore uptake transmembrane transporter activity"/>
    <property type="evidence" value="ECO:0007669"/>
    <property type="project" value="TreeGrafter"/>
</dbReference>
<dbReference type="InterPro" id="IPR010105">
    <property type="entry name" value="TonB_sidphr_rcpt"/>
</dbReference>
<dbReference type="OrthoDB" id="8663017at2"/>
<dbReference type="Gene3D" id="2.170.130.10">
    <property type="entry name" value="TonB-dependent receptor, plug domain"/>
    <property type="match status" value="1"/>
</dbReference>
<dbReference type="AlphaFoldDB" id="A0A4Q9QN66"/>
<dbReference type="InterPro" id="IPR039426">
    <property type="entry name" value="TonB-dep_rcpt-like"/>
</dbReference>
<dbReference type="Pfam" id="PF00593">
    <property type="entry name" value="TonB_dep_Rec_b-barrel"/>
    <property type="match status" value="1"/>
</dbReference>
<dbReference type="PANTHER" id="PTHR32552">
    <property type="entry name" value="FERRICHROME IRON RECEPTOR-RELATED"/>
    <property type="match status" value="1"/>
</dbReference>
<dbReference type="Pfam" id="PF07715">
    <property type="entry name" value="Plug"/>
    <property type="match status" value="1"/>
</dbReference>
<dbReference type="InterPro" id="IPR037066">
    <property type="entry name" value="Plug_dom_sf"/>
</dbReference>
<evidence type="ECO:0000256" key="14">
    <source>
        <dbReference type="SAM" id="MobiDB-lite"/>
    </source>
</evidence>
<dbReference type="GO" id="GO:0009279">
    <property type="term" value="C:cell outer membrane"/>
    <property type="evidence" value="ECO:0007669"/>
    <property type="project" value="UniProtKB-SubCell"/>
</dbReference>
<dbReference type="PROSITE" id="PS52016">
    <property type="entry name" value="TONB_DEPENDENT_REC_3"/>
    <property type="match status" value="1"/>
</dbReference>
<dbReference type="Gene3D" id="3.55.50.30">
    <property type="match status" value="1"/>
</dbReference>
<accession>A0A4Q9QN66</accession>
<evidence type="ECO:0000313" key="17">
    <source>
        <dbReference type="EMBL" id="TBU80255.1"/>
    </source>
</evidence>
<keyword evidence="5" id="KW-0410">Iron transport</keyword>
<dbReference type="InterPro" id="IPR012910">
    <property type="entry name" value="Plug_dom"/>
</dbReference>
<keyword evidence="4 12" id="KW-1134">Transmembrane beta strand</keyword>
<reference evidence="17 18" key="1">
    <citation type="submission" date="2018-06" db="EMBL/GenBank/DDBJ databases">
        <title>Three novel Pseudomonas species isolated from symptomatic oak.</title>
        <authorList>
            <person name="Bueno-Gonzalez V."/>
            <person name="Brady C."/>
        </authorList>
    </citation>
    <scope>NUCLEOTIDE SEQUENCE [LARGE SCALE GENOMIC DNA]</scope>
    <source>
        <strain evidence="17 18">P9A</strain>
    </source>
</reference>
<protein>
    <submittedName>
        <fullName evidence="17">TonB-dependent siderophore receptor</fullName>
    </submittedName>
</protein>
<evidence type="ECO:0000256" key="7">
    <source>
        <dbReference type="ARBA" id="ARBA00023004"/>
    </source>
</evidence>
<feature type="chain" id="PRO_5021012538" evidence="15">
    <location>
        <begin position="30"/>
        <end position="798"/>
    </location>
</feature>
<dbReference type="SMART" id="SM00965">
    <property type="entry name" value="STN"/>
    <property type="match status" value="1"/>
</dbReference>
<keyword evidence="10 17" id="KW-0675">Receptor</keyword>
<evidence type="ECO:0000256" key="4">
    <source>
        <dbReference type="ARBA" id="ARBA00022452"/>
    </source>
</evidence>
<name>A0A4Q9QN66_9GAMM</name>
<evidence type="ECO:0000256" key="13">
    <source>
        <dbReference type="RuleBase" id="RU003357"/>
    </source>
</evidence>
<keyword evidence="9 12" id="KW-0472">Membrane</keyword>
<dbReference type="Proteomes" id="UP000292302">
    <property type="component" value="Unassembled WGS sequence"/>
</dbReference>
<keyword evidence="15" id="KW-0732">Signal</keyword>
<gene>
    <name evidence="17" type="ORF">DNK06_10800</name>
</gene>
<comment type="similarity">
    <text evidence="2 12 13">Belongs to the TonB-dependent receptor family.</text>
</comment>
<comment type="subcellular location">
    <subcellularLocation>
        <location evidence="1 12">Cell outer membrane</location>
        <topology evidence="1 12">Multi-pass membrane protein</topology>
    </subcellularLocation>
</comment>
<evidence type="ECO:0000313" key="18">
    <source>
        <dbReference type="Proteomes" id="UP000292302"/>
    </source>
</evidence>
<evidence type="ECO:0000256" key="10">
    <source>
        <dbReference type="ARBA" id="ARBA00023170"/>
    </source>
</evidence>
<feature type="region of interest" description="Disordered" evidence="14">
    <location>
        <begin position="121"/>
        <end position="146"/>
    </location>
</feature>
<keyword evidence="6 12" id="KW-0812">Transmembrane</keyword>
<evidence type="ECO:0000256" key="3">
    <source>
        <dbReference type="ARBA" id="ARBA00022448"/>
    </source>
</evidence>
<dbReference type="SUPFAM" id="SSF56935">
    <property type="entry name" value="Porins"/>
    <property type="match status" value="1"/>
</dbReference>
<evidence type="ECO:0000256" key="6">
    <source>
        <dbReference type="ARBA" id="ARBA00022692"/>
    </source>
</evidence>
<organism evidence="17 18">
    <name type="scientific">Phytopseudomonas daroniae</name>
    <dbReference type="NCBI Taxonomy" id="2487519"/>
    <lineage>
        <taxon>Bacteria</taxon>
        <taxon>Pseudomonadati</taxon>
        <taxon>Pseudomonadota</taxon>
        <taxon>Gammaproteobacteria</taxon>
        <taxon>Pseudomonadales</taxon>
        <taxon>Pseudomonadaceae</taxon>
        <taxon>Phytopseudomonas</taxon>
    </lineage>
</organism>
<feature type="signal peptide" evidence="15">
    <location>
        <begin position="1"/>
        <end position="29"/>
    </location>
</feature>
<dbReference type="EMBL" id="QJUI01000008">
    <property type="protein sequence ID" value="TBU80255.1"/>
    <property type="molecule type" value="Genomic_DNA"/>
</dbReference>
<keyword evidence="5" id="KW-0406">Ion transport</keyword>
<keyword evidence="7" id="KW-0408">Iron</keyword>
<feature type="domain" description="Secretin/TonB short N-terminal" evidence="16">
    <location>
        <begin position="55"/>
        <end position="106"/>
    </location>
</feature>
<dbReference type="RefSeq" id="WP_131180040.1">
    <property type="nucleotide sequence ID" value="NZ_QJUI01000008.1"/>
</dbReference>
<dbReference type="InterPro" id="IPR036942">
    <property type="entry name" value="Beta-barrel_TonB_sf"/>
</dbReference>
<sequence length="798" mass="86649">MKHTKGARQLLALSLLAAALGAHSSSALSQQPAHYQIEAGSLTQALNRFAAEAGVTLQFAPELTRGLSAPGLHGQFSIEEGLAALLAGSGLQALRHGDGIYVLSPRAESGALELGATNVSSTSIHDSSTEGTGSYTQVGPSSTATGLNLSLRETPQSVTVMTRQRMDDFKLETLADVMAQTPGVTVERQAEMTNFTVRGSSVNLQTDGNRQLTSGWGWNSHIMYSLDDMAEIDRIEVLKGSSGLINGDGAYGATINLIRKRPTADFQANVRAGAGSWDTYRSDADVSGPLSADGSLRGRMVAAYKDGNSFLDHRTNRNSLFYGTLEYDLTPDTLLGVSVTYKQRELRGAAGTTPIQAFDGNGNAVPRMSRSFNIGAPWAGYEQDSLNLFARLEHSFANGWTAKLQVAQERIETPEMLIGSLRFALPGQVQYGAYKDIEDRNESVSLDLQGPFQLFGREHDLLVGAGLSKNRTTLLRGAGSNVSLGALGIEYAQGGGAIPQIDWGSLTYSDDRFSRKRRYAYSAARFSLADPVKLIVGVRTTDYQQKDVTDISWYNYDMRETGVVTPYAGLVVDVSPHVSLYASYASIFEAQSSKDMNESSLPPKEGLTYEVGAKGEFFDRRLNASIAHFWMRVDNEAEVVGLTPSGETAYRAVAGAITRGYEVELSGELAPGWQAQGSYVMNSSTLDSASSNPQHQFKLGNTYAFEDGALQGLTVGAATRWQSGISTSRDQARLQQEAYWLFDLMSRYQVSEQLSVSANVNNLFDKQYFSGVTNFNAQGLFYTWGEPRNFNLSARYDF</sequence>
<evidence type="ECO:0000256" key="5">
    <source>
        <dbReference type="ARBA" id="ARBA00022496"/>
    </source>
</evidence>